<dbReference type="PROSITE" id="PS01187">
    <property type="entry name" value="EGF_CA"/>
    <property type="match status" value="5"/>
</dbReference>
<dbReference type="Gene3D" id="2.20.100.10">
    <property type="entry name" value="Thrombospondin type-1 (TSP1) repeat"/>
    <property type="match status" value="2"/>
</dbReference>
<dbReference type="SUPFAM" id="SSF53300">
    <property type="entry name" value="vWA-like"/>
    <property type="match status" value="4"/>
</dbReference>
<dbReference type="PROSITE" id="PS00010">
    <property type="entry name" value="ASX_HYDROXYL"/>
    <property type="match status" value="4"/>
</dbReference>
<dbReference type="Pfam" id="PF00090">
    <property type="entry name" value="TSP_1"/>
    <property type="match status" value="2"/>
</dbReference>
<dbReference type="SUPFAM" id="SSF57184">
    <property type="entry name" value="Growth factor receptor domain"/>
    <property type="match status" value="3"/>
</dbReference>
<evidence type="ECO:0000256" key="4">
    <source>
        <dbReference type="ARBA" id="ARBA00023157"/>
    </source>
</evidence>
<dbReference type="SMART" id="SM00181">
    <property type="entry name" value="EGF"/>
    <property type="match status" value="17"/>
</dbReference>
<keyword evidence="1 5" id="KW-0245">EGF-like domain</keyword>
<dbReference type="InterPro" id="IPR036465">
    <property type="entry name" value="vWFA_dom_sf"/>
</dbReference>
<dbReference type="EMBL" id="OU015569">
    <property type="protein sequence ID" value="CAG5096234.1"/>
    <property type="molecule type" value="Genomic_DNA"/>
</dbReference>
<feature type="domain" description="EGF-like" evidence="6">
    <location>
        <begin position="1583"/>
        <end position="1622"/>
    </location>
</feature>
<dbReference type="CDD" id="cd00037">
    <property type="entry name" value="CLECT"/>
    <property type="match status" value="1"/>
</dbReference>
<dbReference type="Pfam" id="PF07645">
    <property type="entry name" value="EGF_CA"/>
    <property type="match status" value="6"/>
</dbReference>
<evidence type="ECO:0000259" key="6">
    <source>
        <dbReference type="PROSITE" id="PS50026"/>
    </source>
</evidence>
<dbReference type="InterPro" id="IPR002035">
    <property type="entry name" value="VWF_A"/>
</dbReference>
<dbReference type="Pfam" id="PF00092">
    <property type="entry name" value="VWA"/>
    <property type="match status" value="3"/>
</dbReference>
<dbReference type="InterPro" id="IPR000884">
    <property type="entry name" value="TSP1_rpt"/>
</dbReference>
<keyword evidence="9" id="KW-1185">Reference proteome</keyword>
<dbReference type="Gene3D" id="3.10.100.10">
    <property type="entry name" value="Mannose-Binding Protein A, subunit A"/>
    <property type="match status" value="1"/>
</dbReference>
<keyword evidence="4 5" id="KW-1015">Disulfide bond</keyword>
<dbReference type="PROSITE" id="PS01186">
    <property type="entry name" value="EGF_2"/>
    <property type="match status" value="1"/>
</dbReference>
<keyword evidence="2" id="KW-0732">Signal</keyword>
<evidence type="ECO:0000313" key="9">
    <source>
        <dbReference type="Proteomes" id="UP001158576"/>
    </source>
</evidence>
<dbReference type="InterPro" id="IPR018097">
    <property type="entry name" value="EGF_Ca-bd_CS"/>
</dbReference>
<evidence type="ECO:0000256" key="1">
    <source>
        <dbReference type="ARBA" id="ARBA00022536"/>
    </source>
</evidence>
<name>A0ABN7SA28_OIKDI</name>
<feature type="domain" description="VWFA" evidence="7">
    <location>
        <begin position="693"/>
        <end position="874"/>
    </location>
</feature>
<feature type="domain" description="VWFA" evidence="7">
    <location>
        <begin position="137"/>
        <end position="316"/>
    </location>
</feature>
<comment type="caution">
    <text evidence="5">Lacks conserved residue(s) required for the propagation of feature annotation.</text>
</comment>
<dbReference type="SUPFAM" id="SSF57196">
    <property type="entry name" value="EGF/Laminin"/>
    <property type="match status" value="6"/>
</dbReference>
<evidence type="ECO:0000259" key="7">
    <source>
        <dbReference type="PROSITE" id="PS50234"/>
    </source>
</evidence>
<dbReference type="InterPro" id="IPR016186">
    <property type="entry name" value="C-type_lectin-like/link_sf"/>
</dbReference>
<reference evidence="8 9" key="1">
    <citation type="submission" date="2021-04" db="EMBL/GenBank/DDBJ databases">
        <authorList>
            <person name="Bliznina A."/>
        </authorList>
    </citation>
    <scope>NUCLEOTIDE SEQUENCE [LARGE SCALE GENOMIC DNA]</scope>
</reference>
<dbReference type="CDD" id="cd01450">
    <property type="entry name" value="vWFA_subfamily_ECM"/>
    <property type="match status" value="1"/>
</dbReference>
<dbReference type="SMART" id="SM00209">
    <property type="entry name" value="TSP1"/>
    <property type="match status" value="2"/>
</dbReference>
<dbReference type="PROSITE" id="PS50092">
    <property type="entry name" value="TSP1"/>
    <property type="match status" value="2"/>
</dbReference>
<dbReference type="InterPro" id="IPR000742">
    <property type="entry name" value="EGF"/>
</dbReference>
<evidence type="ECO:0000256" key="3">
    <source>
        <dbReference type="ARBA" id="ARBA00022737"/>
    </source>
</evidence>
<dbReference type="InterPro" id="IPR009030">
    <property type="entry name" value="Growth_fac_rcpt_cys_sf"/>
</dbReference>
<sequence length="2324" mass="254671">MKLGYLVASLNLVDAQKSPIVGEWGEWSQCDAPCGVGERRRERRCLITNFRRCNKQPGGLVEVEDCNTEECTGDPYWSNWSEKNKCSETCGGGTQSRFRYCIGGEAGDVGCEGISEEVTPCATELCPGDLCKDSFFDVAILIEANTASLSYNPQIKSFLKNLIGSYKAISSNDARLCLMRFSSWPEILNTFDEIESYGDAVEIIDSIPFYGKDADLAAALFALQDECFDLSTGWRGTELNNNGVASQTIIITSSNSTINQIDTIRLKKKSQRIFAITLGDSSIENVELLVSDPVEENYFEGAFLDDVLAEAIVQRQCSNELFPDQCYSNSGRGSCDGECFTQYNGVRCTCPKGTFLLEDGATCEDIDECATGTHDCLDHQTCSNSFGGFRCGTIMHDCPAGFPCSHGCGGGGGIGGALSIFEMEIGQSSPCTCPFGMVLGPDNLTCMDQIPIFLLDECKNNNGGCSHICRDLDDGFVCECPEELGLSDDGLTCVSICYTCENAADLTECQQTELCPSSTTPCVTKISSGENGASLISKGCESTERCIKDGSDKPVNFWTSPKCEGDTCDCCCYDSFCNTGADCAAARSPFLACPERPQSDLFDVSCTGSFVGDVCSYKCEDGLSPNTPGLLSCSIDESTGEAVWMGEEPTACNDVNECLVGNGKCQQKCVNRPSGFKCECYDDYDPQRDAKYDLVFIVDRSDTTPVEYLDAYKDFMRTIVMDRPVGNDFVRVAILSYASDVKFEATLEENNSLDAILNVIDSLEISGVGRKTANAVEFLLDQVDRQGREHIPMVSILLTSGVSDEDRLKVILAGWRVQAATWCNAYSLGIGPYISEEEMFLLSGDLQHYQIISSPDLLSDVPNLPPLDEYLDIFFPGDYTLLADGISCNIDECASGLHGCSYQCQDFPNGYRCLCPPGAILGQDGKTCDADYCVTAGCEYGCVSRSGTFNCICPQGKQLSYDGKTCEDLDECRQFNGGCSHGCQNTNPSYKCTCPEGMVISQDMRTCKVNICLQKNCEQGCSPQDGECRCYPGYYLASDGRTCEKFNRCHLDNGGCEFNCVADANFDYHCECPEGLNLRPDRKTCGVACYSCSWAESEDECNQNGQITCPAGDNACQVELRRINGVQYISKGCKQPEACLSNYAQNWAERGNGITQCNQQEDSTCHYCCFSHLCNAGFDFSLDMYFLPMCPINFPLIGFEVFGGNENGVKIGGSVRQDCPDGTFSSSGSQAMCNWAFDQSTTQVSAFWSSKVSNDGQCEDVDECENNPCSQNCLNLYGNYRCYCQRDREQSCSKNNLAILFVMQGTSDGFGCGAENNLGSAVDFAASYLNGRNLPGSYTKRIIILLDGKSTDEIISDRLKSEADSIFVIGTSNSSNKELQSLTENVVLMNDYIELSSIISDELLEGVCDGSSSYKSYGSICEKDECAENNGGCQHHCHNTHGSYHCSCTNGRVLASDGRNCVEDYCRNNNCSHQCENKVEGAQCICPESMKIGNDGRTCVDIDECEVNNGGCESVCVNTDPWYQCACPGALLAQDQRSCVPDPCEGVTCNVPDQICYGNHDGTYQCRCADGYRHNAFLGICEDIDECLYGNYCQYGCENLEGGYRCTCPEGKVLRDDGRTCGIVCYSSGCINAATNEECNRHSEVCTPEADSCQNEIRIHSGVKRITKRCKQGLACQNNYRQNPPSYLLDYYTQPQNQHQCNGGTANNVCRCCCQGNHCNWAEKPCTGRYDCGAADFDELVFLVDGSKNIKLHAFNEIAASIASISEHFEDSSVEISTVLFSANGTNLVEKLTEDVFNGDLNGSTQMSVDFINSDLTSNAKIVLITNSPGEVIIPDGFSAREIYVVGVGNVEHDTLSLIASGNVDNVYRLGTASELDQIVNDLESKVCRAPDFCELAECSHTCYSDAERAYCTCPDELILDTDFKTCVSSTMSIGANLCSINNGGCQHRCIFDGPGHHCECEPGYRLDDNYRGCHDVNECMINNGDCSDRCINTPGAHQCICSNWAEEKLSGTGYSKGTFDFFDARESCSSVGAHLAILKDQNHLRAVVDHIKSWEEENESLVGAKYWVGLFRSSDRIPFIPPGNWTWITGLNDESFQNLQLDLDDALNNTDGDWANAVFQNFIWGSEDPIKVQLDCMEHIKHTKAYRPTYTAEDNVLAASIDQVYDKFGGRRNYIDDRYPSRSRRDLTYGNPCGAPRTACGSAYSYNGKATLSAEPCWKPLNYICQKTLSESFLQYQNVWDSGAIVNLYMSSDSNQVTLTFPVPVKLNVWHGFSSESNFATTHVLTQRVNGNHYEKHSGKGILSFAMELVTDSILNLADILIN</sequence>
<organism evidence="8 9">
    <name type="scientific">Oikopleura dioica</name>
    <name type="common">Tunicate</name>
    <dbReference type="NCBI Taxonomy" id="34765"/>
    <lineage>
        <taxon>Eukaryota</taxon>
        <taxon>Metazoa</taxon>
        <taxon>Chordata</taxon>
        <taxon>Tunicata</taxon>
        <taxon>Appendicularia</taxon>
        <taxon>Copelata</taxon>
        <taxon>Oikopleuridae</taxon>
        <taxon>Oikopleura</taxon>
    </lineage>
</organism>
<dbReference type="InterPro" id="IPR016187">
    <property type="entry name" value="CTDL_fold"/>
</dbReference>
<dbReference type="PANTHER" id="PTHR24050:SF28">
    <property type="entry name" value="UROMODULIN-LIKE"/>
    <property type="match status" value="1"/>
</dbReference>
<dbReference type="PROSITE" id="PS50234">
    <property type="entry name" value="VWFA"/>
    <property type="match status" value="2"/>
</dbReference>
<evidence type="ECO:0000256" key="2">
    <source>
        <dbReference type="ARBA" id="ARBA00022729"/>
    </source>
</evidence>
<dbReference type="PROSITE" id="PS50026">
    <property type="entry name" value="EGF_3"/>
    <property type="match status" value="2"/>
</dbReference>
<dbReference type="InterPro" id="IPR000152">
    <property type="entry name" value="EGF-type_Asp/Asn_hydroxyl_site"/>
</dbReference>
<protein>
    <submittedName>
        <fullName evidence="8">Oidioi.mRNA.OKI2018_I69.XSR.g14528.t1.cds</fullName>
    </submittedName>
</protein>
<evidence type="ECO:0000256" key="5">
    <source>
        <dbReference type="PROSITE-ProRule" id="PRU00076"/>
    </source>
</evidence>
<dbReference type="CDD" id="cd00054">
    <property type="entry name" value="EGF_CA"/>
    <property type="match status" value="3"/>
</dbReference>
<dbReference type="SUPFAM" id="SSF56436">
    <property type="entry name" value="C-type lectin-like"/>
    <property type="match status" value="1"/>
</dbReference>
<dbReference type="InterPro" id="IPR052235">
    <property type="entry name" value="Nephronectin_domain"/>
</dbReference>
<proteinExistence type="predicted"/>
<dbReference type="InterPro" id="IPR049883">
    <property type="entry name" value="NOTCH1_EGF-like"/>
</dbReference>
<dbReference type="Pfam" id="PF14670">
    <property type="entry name" value="FXa_inhibition"/>
    <property type="match status" value="2"/>
</dbReference>
<accession>A0ABN7SA28</accession>
<dbReference type="Gene3D" id="3.40.50.410">
    <property type="entry name" value="von Willebrand factor, type A domain"/>
    <property type="match status" value="4"/>
</dbReference>
<dbReference type="InterPro" id="IPR001881">
    <property type="entry name" value="EGF-like_Ca-bd_dom"/>
</dbReference>
<dbReference type="InterPro" id="IPR036383">
    <property type="entry name" value="TSP1_rpt_sf"/>
</dbReference>
<dbReference type="SMART" id="SM00327">
    <property type="entry name" value="VWA"/>
    <property type="match status" value="2"/>
</dbReference>
<feature type="domain" description="EGF-like" evidence="6">
    <location>
        <begin position="889"/>
        <end position="929"/>
    </location>
</feature>
<feature type="disulfide bond" evidence="5">
    <location>
        <begin position="1587"/>
        <end position="1597"/>
    </location>
</feature>
<dbReference type="CDD" id="cd23539">
    <property type="entry name" value="TFP_LU_ECD_CinHb4_like"/>
    <property type="match status" value="2"/>
</dbReference>
<gene>
    <name evidence="8" type="ORF">OKIOD_LOCUS6086</name>
</gene>
<evidence type="ECO:0000313" key="8">
    <source>
        <dbReference type="EMBL" id="CAG5096234.1"/>
    </source>
</evidence>
<dbReference type="SUPFAM" id="SSF82895">
    <property type="entry name" value="TSP-1 type 1 repeat"/>
    <property type="match status" value="2"/>
</dbReference>
<keyword evidence="3" id="KW-0677">Repeat</keyword>
<dbReference type="Gene3D" id="2.10.25.10">
    <property type="entry name" value="Laminin"/>
    <property type="match status" value="16"/>
</dbReference>
<dbReference type="Proteomes" id="UP001158576">
    <property type="component" value="Chromosome XSR"/>
</dbReference>
<dbReference type="PANTHER" id="PTHR24050">
    <property type="entry name" value="PA14 DOMAIN-CONTAINING PROTEIN"/>
    <property type="match status" value="1"/>
</dbReference>
<dbReference type="SMART" id="SM00179">
    <property type="entry name" value="EGF_CA"/>
    <property type="match status" value="12"/>
</dbReference>